<evidence type="ECO:0000256" key="4">
    <source>
        <dbReference type="ARBA" id="ARBA00022989"/>
    </source>
</evidence>
<feature type="transmembrane region" description="Helical" evidence="6">
    <location>
        <begin position="338"/>
        <end position="359"/>
    </location>
</feature>
<comment type="catalytic activity">
    <reaction evidence="6">
        <text>[GlcNAc-(1-&gt;4)-Mur2Ac(oyl-L-Ala-gamma-D-Glu-L-Lys-D-Ala-D-Ala)](n)-di-trans,octa-cis-undecaprenyl diphosphate + beta-D-GlcNAc-(1-&gt;4)-Mur2Ac(oyl-L-Ala-gamma-D-Glu-L-Lys-D-Ala-D-Ala)-di-trans,octa-cis-undecaprenyl diphosphate = [GlcNAc-(1-&gt;4)-Mur2Ac(oyl-L-Ala-gamma-D-Glu-L-Lys-D-Ala-D-Ala)](n+1)-di-trans,octa-cis-undecaprenyl diphosphate + di-trans,octa-cis-undecaprenyl diphosphate + H(+)</text>
        <dbReference type="Rhea" id="RHEA:23708"/>
        <dbReference type="Rhea" id="RHEA-COMP:9602"/>
        <dbReference type="Rhea" id="RHEA-COMP:9603"/>
        <dbReference type="ChEBI" id="CHEBI:15378"/>
        <dbReference type="ChEBI" id="CHEBI:58405"/>
        <dbReference type="ChEBI" id="CHEBI:60033"/>
        <dbReference type="ChEBI" id="CHEBI:78435"/>
        <dbReference type="EC" id="2.4.99.28"/>
    </reaction>
</comment>
<dbReference type="EC" id="2.4.99.28" evidence="6"/>
<keyword evidence="8" id="KW-1185">Reference proteome</keyword>
<comment type="pathway">
    <text evidence="6">Cell wall biogenesis; peptidoglycan biosynthesis.</text>
</comment>
<evidence type="ECO:0000256" key="2">
    <source>
        <dbReference type="ARBA" id="ARBA00022692"/>
    </source>
</evidence>
<dbReference type="PANTHER" id="PTHR30474:SF1">
    <property type="entry name" value="PEPTIDOGLYCAN GLYCOSYLTRANSFERASE MRDB"/>
    <property type="match status" value="1"/>
</dbReference>
<dbReference type="NCBIfam" id="TIGR02210">
    <property type="entry name" value="rodA_shape"/>
    <property type="match status" value="1"/>
</dbReference>
<feature type="transmembrane region" description="Helical" evidence="6">
    <location>
        <begin position="137"/>
        <end position="155"/>
    </location>
</feature>
<keyword evidence="6" id="KW-0961">Cell wall biogenesis/degradation</keyword>
<feature type="transmembrane region" description="Helical" evidence="6">
    <location>
        <begin position="272"/>
        <end position="290"/>
    </location>
</feature>
<keyword evidence="6" id="KW-0328">Glycosyltransferase</keyword>
<organism evidence="7 8">
    <name type="scientific">Sphingomonas jejuensis</name>
    <dbReference type="NCBI Taxonomy" id="904715"/>
    <lineage>
        <taxon>Bacteria</taxon>
        <taxon>Pseudomonadati</taxon>
        <taxon>Pseudomonadota</taxon>
        <taxon>Alphaproteobacteria</taxon>
        <taxon>Sphingomonadales</taxon>
        <taxon>Sphingomonadaceae</taxon>
        <taxon>Sphingomonas</taxon>
    </lineage>
</organism>
<keyword evidence="6" id="KW-0997">Cell inner membrane</keyword>
<keyword evidence="6" id="KW-0573">Peptidoglycan synthesis</keyword>
<evidence type="ECO:0000256" key="3">
    <source>
        <dbReference type="ARBA" id="ARBA00022960"/>
    </source>
</evidence>
<comment type="subcellular location">
    <subcellularLocation>
        <location evidence="6">Cell inner membrane</location>
        <topology evidence="6">Multi-pass membrane protein</topology>
    </subcellularLocation>
    <subcellularLocation>
        <location evidence="1">Membrane</location>
        <topology evidence="1">Multi-pass membrane protein</topology>
    </subcellularLocation>
</comment>
<keyword evidence="4 6" id="KW-1133">Transmembrane helix</keyword>
<reference evidence="7 8" key="1">
    <citation type="submission" date="2020-03" db="EMBL/GenBank/DDBJ databases">
        <title>Genomic Encyclopedia of Type Strains, Phase IV (KMG-IV): sequencing the most valuable type-strain genomes for metagenomic binning, comparative biology and taxonomic classification.</title>
        <authorList>
            <person name="Goeker M."/>
        </authorList>
    </citation>
    <scope>NUCLEOTIDE SEQUENCE [LARGE SCALE GENOMIC DNA]</scope>
    <source>
        <strain evidence="7 8">DSM 27651</strain>
    </source>
</reference>
<sequence>MRLSIVPARIAGAFPWRIILLVLAIGGFGLTVLYSAAGGSISPWAFTQGLRFAVFTGLAIALSRLREEFWSAIALPGYAITLVLLFAVELAGAVRGGSQRWIDLGFIRLQPSEFMKPGIVLALAAFYARLPIGQIRTITAVWPAALLIGMPAALVMLQPDLGTALMICAGGGVVMFLAGLPMRLFVGGALALAAALPIAFSMLHDYQRNRVLIFLDPEADPLGTGYHISQSKIAIGSGGLFGKGFLNGTQSHLDYLPEGHTDFVFATMAEEWGLVGGVLLIGGFLLLIRWGMRVSARAPNRFSRLTAAGLASTIFFYVAINLMMVMGLAPVVGIPLPLVSFGGSAMMTVMICIGILMSLDRSARGMGSAR</sequence>
<keyword evidence="3 6" id="KW-0133">Cell shape</keyword>
<feature type="transmembrane region" description="Helical" evidence="6">
    <location>
        <begin position="114"/>
        <end position="130"/>
    </location>
</feature>
<accession>A0ABX0XJ13</accession>
<protein>
    <recommendedName>
        <fullName evidence="6">Peptidoglycan glycosyltransferase MrdB</fullName>
        <shortName evidence="6">PGT</shortName>
        <ecNumber evidence="6">2.4.99.28</ecNumber>
    </recommendedName>
    <alternativeName>
        <fullName evidence="6">Cell elongation protein RodA</fullName>
    </alternativeName>
    <alternativeName>
        <fullName evidence="6">Cell wall polymerase</fullName>
    </alternativeName>
    <alternativeName>
        <fullName evidence="6">Peptidoglycan polymerase</fullName>
        <shortName evidence="6">PG polymerase</shortName>
    </alternativeName>
</protein>
<gene>
    <name evidence="6" type="primary">mrdB</name>
    <name evidence="6" type="synonym">rodA</name>
    <name evidence="7" type="ORF">GGR88_000699</name>
</gene>
<dbReference type="InterPro" id="IPR011923">
    <property type="entry name" value="RodA/MrdB"/>
</dbReference>
<feature type="transmembrane region" description="Helical" evidence="6">
    <location>
        <begin position="43"/>
        <end position="62"/>
    </location>
</feature>
<keyword evidence="6" id="KW-0808">Transferase</keyword>
<feature type="transmembrane region" description="Helical" evidence="6">
    <location>
        <begin position="69"/>
        <end position="94"/>
    </location>
</feature>
<evidence type="ECO:0000313" key="7">
    <source>
        <dbReference type="EMBL" id="NJC33225.1"/>
    </source>
</evidence>
<feature type="transmembrane region" description="Helical" evidence="6">
    <location>
        <begin position="18"/>
        <end position="37"/>
    </location>
</feature>
<evidence type="ECO:0000256" key="6">
    <source>
        <dbReference type="HAMAP-Rule" id="MF_02079"/>
    </source>
</evidence>
<evidence type="ECO:0000256" key="1">
    <source>
        <dbReference type="ARBA" id="ARBA00004141"/>
    </source>
</evidence>
<comment type="similarity">
    <text evidence="6">Belongs to the SEDS family. MrdB/RodA subfamily.</text>
</comment>
<keyword evidence="6" id="KW-1003">Cell membrane</keyword>
<keyword evidence="2 6" id="KW-0812">Transmembrane</keyword>
<comment type="function">
    <text evidence="6">Peptidoglycan polymerase that is essential for cell wall elongation.</text>
</comment>
<proteinExistence type="inferred from homology"/>
<dbReference type="HAMAP" id="MF_02079">
    <property type="entry name" value="PGT_RodA"/>
    <property type="match status" value="1"/>
</dbReference>
<name>A0ABX0XJ13_9SPHN</name>
<dbReference type="PANTHER" id="PTHR30474">
    <property type="entry name" value="CELL CYCLE PROTEIN"/>
    <property type="match status" value="1"/>
</dbReference>
<dbReference type="Proteomes" id="UP000734218">
    <property type="component" value="Unassembled WGS sequence"/>
</dbReference>
<keyword evidence="5 6" id="KW-0472">Membrane</keyword>
<dbReference type="RefSeq" id="WP_209023186.1">
    <property type="nucleotide sequence ID" value="NZ_JAATJE010000001.1"/>
</dbReference>
<comment type="caution">
    <text evidence="7">The sequence shown here is derived from an EMBL/GenBank/DDBJ whole genome shotgun (WGS) entry which is preliminary data.</text>
</comment>
<dbReference type="Pfam" id="PF01098">
    <property type="entry name" value="FTSW_RODA_SPOVE"/>
    <property type="match status" value="1"/>
</dbReference>
<feature type="transmembrane region" description="Helical" evidence="6">
    <location>
        <begin position="161"/>
        <end position="178"/>
    </location>
</feature>
<feature type="transmembrane region" description="Helical" evidence="6">
    <location>
        <begin position="302"/>
        <end position="326"/>
    </location>
</feature>
<dbReference type="EMBL" id="JAATJE010000001">
    <property type="protein sequence ID" value="NJC33225.1"/>
    <property type="molecule type" value="Genomic_DNA"/>
</dbReference>
<evidence type="ECO:0000256" key="5">
    <source>
        <dbReference type="ARBA" id="ARBA00023136"/>
    </source>
</evidence>
<evidence type="ECO:0000313" key="8">
    <source>
        <dbReference type="Proteomes" id="UP000734218"/>
    </source>
</evidence>
<dbReference type="InterPro" id="IPR001182">
    <property type="entry name" value="FtsW/RodA"/>
</dbReference>
<feature type="transmembrane region" description="Helical" evidence="6">
    <location>
        <begin position="185"/>
        <end position="203"/>
    </location>
</feature>